<dbReference type="EMBL" id="CP104013">
    <property type="protein sequence ID" value="UYP44737.1"/>
    <property type="molecule type" value="Genomic_DNA"/>
</dbReference>
<dbReference type="Proteomes" id="UP001208689">
    <property type="component" value="Chromosome"/>
</dbReference>
<feature type="transmembrane region" description="Helical" evidence="1">
    <location>
        <begin position="125"/>
        <end position="147"/>
    </location>
</feature>
<evidence type="ECO:0000256" key="1">
    <source>
        <dbReference type="SAM" id="Phobius"/>
    </source>
</evidence>
<gene>
    <name evidence="2" type="ORF">NEF87_001022</name>
</gene>
<evidence type="ECO:0000313" key="2">
    <source>
        <dbReference type="EMBL" id="UYP44737.1"/>
    </source>
</evidence>
<feature type="transmembrane region" description="Helical" evidence="1">
    <location>
        <begin position="94"/>
        <end position="113"/>
    </location>
</feature>
<keyword evidence="1" id="KW-1133">Transmembrane helix</keyword>
<feature type="transmembrane region" description="Helical" evidence="1">
    <location>
        <begin position="63"/>
        <end position="85"/>
    </location>
</feature>
<name>A0ABY6HQR1_9ARCH</name>
<evidence type="ECO:0008006" key="4">
    <source>
        <dbReference type="Google" id="ProtNLM"/>
    </source>
</evidence>
<keyword evidence="1" id="KW-0472">Membrane</keyword>
<keyword evidence="3" id="KW-1185">Reference proteome</keyword>
<evidence type="ECO:0000313" key="3">
    <source>
        <dbReference type="Proteomes" id="UP001208689"/>
    </source>
</evidence>
<keyword evidence="1" id="KW-0812">Transmembrane</keyword>
<feature type="transmembrane region" description="Helical" evidence="1">
    <location>
        <begin position="181"/>
        <end position="198"/>
    </location>
</feature>
<proteinExistence type="predicted"/>
<reference evidence="2" key="1">
    <citation type="submission" date="2022-09" db="EMBL/GenBank/DDBJ databases">
        <title>Actin cytoskeleton and complex cell architecture in an #Asgard archaeon.</title>
        <authorList>
            <person name="Ponce Toledo R.I."/>
            <person name="Schleper C."/>
            <person name="Rodrigues Oliveira T."/>
            <person name="Wollweber F."/>
            <person name="Xu J."/>
            <person name="Rittmann S."/>
            <person name="Klingl A."/>
            <person name="Pilhofer M."/>
        </authorList>
    </citation>
    <scope>NUCLEOTIDE SEQUENCE</scope>
    <source>
        <strain evidence="2">B-35</strain>
    </source>
</reference>
<organism evidence="2 3">
    <name type="scientific">Candidatus Lokiarchaeum ossiferum</name>
    <dbReference type="NCBI Taxonomy" id="2951803"/>
    <lineage>
        <taxon>Archaea</taxon>
        <taxon>Promethearchaeati</taxon>
        <taxon>Promethearchaeota</taxon>
        <taxon>Promethearchaeia</taxon>
        <taxon>Promethearchaeales</taxon>
        <taxon>Promethearchaeaceae</taxon>
        <taxon>Candidatus Lokiarchaeum</taxon>
    </lineage>
</organism>
<feature type="transmembrane region" description="Helical" evidence="1">
    <location>
        <begin position="36"/>
        <end position="57"/>
    </location>
</feature>
<accession>A0ABY6HQR1</accession>
<protein>
    <recommendedName>
        <fullName evidence="4">Histidine kinase N-terminal 7TM region domain-containing protein</fullName>
    </recommendedName>
</protein>
<feature type="transmembrane region" description="Helical" evidence="1">
    <location>
        <begin position="6"/>
        <end position="24"/>
    </location>
</feature>
<sequence length="208" mass="23718">MNIAVLIFAILLMGIVSLNLHHFIERRRENKKDEQIYFITLFAFFMLSAINYLFIGITDTKYLPVSFGISIGFLFFLLAAGMALIQKLKWSKPIGIIGIVYSLFYIALSQAGVFENWEMTETVNLITNGISGLVCIITLIIFGFYYFKTRMSPLLGLFLGILIPTIQFMTIIITGVDIPEIYNVILIIVINLIMFLGFKGKLDFKKRE</sequence>
<feature type="transmembrane region" description="Helical" evidence="1">
    <location>
        <begin position="154"/>
        <end position="175"/>
    </location>
</feature>